<protein>
    <recommendedName>
        <fullName evidence="4">Secreted protein</fullName>
    </recommendedName>
</protein>
<feature type="compositionally biased region" description="Basic and acidic residues" evidence="1">
    <location>
        <begin position="47"/>
        <end position="59"/>
    </location>
</feature>
<evidence type="ECO:0000313" key="2">
    <source>
        <dbReference type="EMBL" id="GAA1911045.1"/>
    </source>
</evidence>
<proteinExistence type="predicted"/>
<dbReference type="EMBL" id="BAAAMY010000002">
    <property type="protein sequence ID" value="GAA1911045.1"/>
    <property type="molecule type" value="Genomic_DNA"/>
</dbReference>
<accession>A0ABN2P4W2</accession>
<evidence type="ECO:0000313" key="3">
    <source>
        <dbReference type="Proteomes" id="UP001501612"/>
    </source>
</evidence>
<comment type="caution">
    <text evidence="2">The sequence shown here is derived from an EMBL/GenBank/DDBJ whole genome shotgun (WGS) entry which is preliminary data.</text>
</comment>
<sequence length="73" mass="7890">MWVAITLAVAAAAFLAYDWRRGSALKKRLAEDTFRPNLPHGTTPSPDARHSMSAHDHLSRSHGNTAAGGSTFM</sequence>
<evidence type="ECO:0000256" key="1">
    <source>
        <dbReference type="SAM" id="MobiDB-lite"/>
    </source>
</evidence>
<dbReference type="Proteomes" id="UP001501612">
    <property type="component" value="Unassembled WGS sequence"/>
</dbReference>
<feature type="region of interest" description="Disordered" evidence="1">
    <location>
        <begin position="32"/>
        <end position="73"/>
    </location>
</feature>
<evidence type="ECO:0008006" key="4">
    <source>
        <dbReference type="Google" id="ProtNLM"/>
    </source>
</evidence>
<gene>
    <name evidence="2" type="ORF">GCM10009737_10620</name>
</gene>
<organism evidence="2 3">
    <name type="scientific">Nocardioides lentus</name>
    <dbReference type="NCBI Taxonomy" id="338077"/>
    <lineage>
        <taxon>Bacteria</taxon>
        <taxon>Bacillati</taxon>
        <taxon>Actinomycetota</taxon>
        <taxon>Actinomycetes</taxon>
        <taxon>Propionibacteriales</taxon>
        <taxon>Nocardioidaceae</taxon>
        <taxon>Nocardioides</taxon>
    </lineage>
</organism>
<reference evidence="2 3" key="1">
    <citation type="journal article" date="2019" name="Int. J. Syst. Evol. Microbiol.">
        <title>The Global Catalogue of Microorganisms (GCM) 10K type strain sequencing project: providing services to taxonomists for standard genome sequencing and annotation.</title>
        <authorList>
            <consortium name="The Broad Institute Genomics Platform"/>
            <consortium name="The Broad Institute Genome Sequencing Center for Infectious Disease"/>
            <person name="Wu L."/>
            <person name="Ma J."/>
        </authorList>
    </citation>
    <scope>NUCLEOTIDE SEQUENCE [LARGE SCALE GENOMIC DNA]</scope>
    <source>
        <strain evidence="2 3">JCM 14046</strain>
    </source>
</reference>
<feature type="compositionally biased region" description="Polar residues" evidence="1">
    <location>
        <begin position="61"/>
        <end position="73"/>
    </location>
</feature>
<keyword evidence="3" id="KW-1185">Reference proteome</keyword>
<dbReference type="RefSeq" id="WP_344004727.1">
    <property type="nucleotide sequence ID" value="NZ_BAAAMY010000002.1"/>
</dbReference>
<name>A0ABN2P4W2_9ACTN</name>